<evidence type="ECO:0000256" key="2">
    <source>
        <dbReference type="ARBA" id="ARBA00022475"/>
    </source>
</evidence>
<organism evidence="10 11">
    <name type="scientific">Carboxydothermus islandicus</name>
    <dbReference type="NCBI Taxonomy" id="661089"/>
    <lineage>
        <taxon>Bacteria</taxon>
        <taxon>Bacillati</taxon>
        <taxon>Bacillota</taxon>
        <taxon>Clostridia</taxon>
        <taxon>Thermoanaerobacterales</taxon>
        <taxon>Thermoanaerobacteraceae</taxon>
        <taxon>Carboxydothermus</taxon>
    </lineage>
</organism>
<dbReference type="PRINTS" id="PR01806">
    <property type="entry name" value="VIRFACTRMVIN"/>
</dbReference>
<dbReference type="STRING" id="661089.ciss_13990"/>
<keyword evidence="11" id="KW-1185">Reference proteome</keyword>
<evidence type="ECO:0000256" key="5">
    <source>
        <dbReference type="ARBA" id="ARBA00022984"/>
    </source>
</evidence>
<keyword evidence="4 8" id="KW-0133">Cell shape</keyword>
<feature type="transmembrane region" description="Helical" evidence="8">
    <location>
        <begin position="313"/>
        <end position="337"/>
    </location>
</feature>
<dbReference type="GO" id="GO:0005886">
    <property type="term" value="C:plasma membrane"/>
    <property type="evidence" value="ECO:0007669"/>
    <property type="project" value="UniProtKB-SubCell"/>
</dbReference>
<evidence type="ECO:0000256" key="7">
    <source>
        <dbReference type="ARBA" id="ARBA00023136"/>
    </source>
</evidence>
<dbReference type="RefSeq" id="WP_075865622.1">
    <property type="nucleotide sequence ID" value="NZ_BDJL01000041.1"/>
</dbReference>
<dbReference type="HAMAP" id="MF_02078">
    <property type="entry name" value="MurJ_MviN"/>
    <property type="match status" value="1"/>
</dbReference>
<evidence type="ECO:0000313" key="11">
    <source>
        <dbReference type="Proteomes" id="UP000187338"/>
    </source>
</evidence>
<dbReference type="NCBIfam" id="TIGR01695">
    <property type="entry name" value="murJ_mviN"/>
    <property type="match status" value="1"/>
</dbReference>
<evidence type="ECO:0000256" key="9">
    <source>
        <dbReference type="PIRNR" id="PIRNR002869"/>
    </source>
</evidence>
<dbReference type="PANTHER" id="PTHR47019">
    <property type="entry name" value="LIPID II FLIPPASE MURJ"/>
    <property type="match status" value="1"/>
</dbReference>
<dbReference type="GO" id="GO:0034204">
    <property type="term" value="P:lipid translocation"/>
    <property type="evidence" value="ECO:0007669"/>
    <property type="project" value="TreeGrafter"/>
</dbReference>
<feature type="transmembrane region" description="Helical" evidence="8">
    <location>
        <begin position="135"/>
        <end position="153"/>
    </location>
</feature>
<dbReference type="UniPathway" id="UPA00219"/>
<evidence type="ECO:0000256" key="3">
    <source>
        <dbReference type="ARBA" id="ARBA00022692"/>
    </source>
</evidence>
<dbReference type="EMBL" id="BDJL01000041">
    <property type="protein sequence ID" value="GAV25466.1"/>
    <property type="molecule type" value="Genomic_DNA"/>
</dbReference>
<evidence type="ECO:0000256" key="6">
    <source>
        <dbReference type="ARBA" id="ARBA00022989"/>
    </source>
</evidence>
<dbReference type="InterPro" id="IPR051050">
    <property type="entry name" value="Lipid_II_flippase_MurJ/MviN"/>
</dbReference>
<comment type="similarity">
    <text evidence="8 9">Belongs to the MurJ/MviN family.</text>
</comment>
<feature type="transmembrane region" description="Helical" evidence="8">
    <location>
        <begin position="441"/>
        <end position="463"/>
    </location>
</feature>
<keyword evidence="7 8" id="KW-0472">Membrane</keyword>
<dbReference type="AlphaFoldDB" id="A0A1L8D2P4"/>
<feature type="transmembrane region" description="Helical" evidence="8">
    <location>
        <begin position="160"/>
        <end position="180"/>
    </location>
</feature>
<comment type="subcellular location">
    <subcellularLocation>
        <location evidence="1 8">Cell membrane</location>
        <topology evidence="1 8">Multi-pass membrane protein</topology>
    </subcellularLocation>
</comment>
<dbReference type="InterPro" id="IPR004268">
    <property type="entry name" value="MurJ"/>
</dbReference>
<evidence type="ECO:0000313" key="10">
    <source>
        <dbReference type="EMBL" id="GAV25466.1"/>
    </source>
</evidence>
<dbReference type="Proteomes" id="UP000187338">
    <property type="component" value="Unassembled WGS sequence"/>
</dbReference>
<dbReference type="GO" id="GO:0008360">
    <property type="term" value="P:regulation of cell shape"/>
    <property type="evidence" value="ECO:0007669"/>
    <property type="project" value="UniProtKB-UniRule"/>
</dbReference>
<keyword evidence="3 8" id="KW-0812">Transmembrane</keyword>
<dbReference type="Pfam" id="PF03023">
    <property type="entry name" value="MurJ"/>
    <property type="match status" value="1"/>
</dbReference>
<feature type="transmembrane region" description="Helical" evidence="8">
    <location>
        <begin position="475"/>
        <end position="498"/>
    </location>
</feature>
<comment type="pathway">
    <text evidence="8">Cell wall biogenesis; peptidoglycan biosynthesis.</text>
</comment>
<dbReference type="OrthoDB" id="9804143at2"/>
<keyword evidence="8 9" id="KW-0961">Cell wall biogenesis/degradation</keyword>
<evidence type="ECO:0000256" key="4">
    <source>
        <dbReference type="ARBA" id="ARBA00022960"/>
    </source>
</evidence>
<reference evidence="11" key="1">
    <citation type="submission" date="2016-12" db="EMBL/GenBank/DDBJ databases">
        <title>Draft Genome Sequences od Carboxydothermus pertinax and islandicus, Hydrogenogenic Carboxydotrophic Bacteria.</title>
        <authorList>
            <person name="Fukuyama Y."/>
            <person name="Ohmae K."/>
            <person name="Yoneda Y."/>
            <person name="Yoshida T."/>
            <person name="Sako Y."/>
        </authorList>
    </citation>
    <scope>NUCLEOTIDE SEQUENCE [LARGE SCALE GENOMIC DNA]</scope>
    <source>
        <strain evidence="11">SET</strain>
    </source>
</reference>
<evidence type="ECO:0000256" key="1">
    <source>
        <dbReference type="ARBA" id="ARBA00004651"/>
    </source>
</evidence>
<dbReference type="GO" id="GO:0009252">
    <property type="term" value="P:peptidoglycan biosynthetic process"/>
    <property type="evidence" value="ECO:0007669"/>
    <property type="project" value="UniProtKB-UniRule"/>
</dbReference>
<feature type="transmembrane region" description="Helical" evidence="8">
    <location>
        <begin position="186"/>
        <end position="209"/>
    </location>
</feature>
<comment type="function">
    <text evidence="8 9">Involved in peptidoglycan biosynthesis. Transports lipid-linked peptidoglycan precursors from the inner to the outer leaflet of the cytoplasmic membrane.</text>
</comment>
<dbReference type="GO" id="GO:0015648">
    <property type="term" value="F:lipid-linked peptidoglycan transporter activity"/>
    <property type="evidence" value="ECO:0007669"/>
    <property type="project" value="UniProtKB-UniRule"/>
</dbReference>
<evidence type="ECO:0000256" key="8">
    <source>
        <dbReference type="HAMAP-Rule" id="MF_02078"/>
    </source>
</evidence>
<proteinExistence type="inferred from homology"/>
<feature type="transmembrane region" description="Helical" evidence="8">
    <location>
        <begin position="410"/>
        <end position="429"/>
    </location>
</feature>
<keyword evidence="6 8" id="KW-1133">Transmembrane helix</keyword>
<dbReference type="PANTHER" id="PTHR47019:SF1">
    <property type="entry name" value="LIPID II FLIPPASE MURJ"/>
    <property type="match status" value="1"/>
</dbReference>
<sequence length="514" mass="55640">MSTRKNVAKAAGIILALGIVSRILGFVREQLLAVKFGATGVSDAYVAAFTIPDFLYNLLVGGALSAAFIPVFSSYLAKNEEEEAWKMASTVINLVIIIMLFCIGLGFLFTPELVKLVAHKFTGERLSTTIELTRIMLPSVIFTGLNGFLMGMLNSYQHFFTPALGSVIYNIVIILFGYFLADKLGITSFALGVVAGMALNFMVQLPSLARYGLKYRPIIDIHHPGVVKMAQLMIPTLLGLAVSQINLIVNQNLASGLSEGSIMALRLANRLMYLPLGLFASAISMAIFPTMTGFAARGEMDNFKKSVAMGIKAIWFITLPAQVGLMVLSVPIVRLLFEMGEFTPAMTEATAWALVFYCVGLFAHSALQVVLRGFYSLHDTITPVTTSLLTIVLNYLLNVAFIRYLGHGGLALGFSLTGIFNFAVLLWLFRRKVGSIYGKDILISGVKSLLASLLMGVTAYLIAGELSGLAETKHGQLIQVGAAIAGAVVVYAATTLLLKMEEALFFINLIRKKV</sequence>
<keyword evidence="2 8" id="KW-1003">Cell membrane</keyword>
<feature type="transmembrane region" description="Helical" evidence="8">
    <location>
        <begin position="88"/>
        <end position="109"/>
    </location>
</feature>
<accession>A0A1L8D2P4</accession>
<dbReference type="PIRSF" id="PIRSF002869">
    <property type="entry name" value="MviN"/>
    <property type="match status" value="1"/>
</dbReference>
<dbReference type="GO" id="GO:0071555">
    <property type="term" value="P:cell wall organization"/>
    <property type="evidence" value="ECO:0007669"/>
    <property type="project" value="UniProtKB-UniRule"/>
</dbReference>
<comment type="caution">
    <text evidence="10">The sequence shown here is derived from an EMBL/GenBank/DDBJ whole genome shotgun (WGS) entry which is preliminary data.</text>
</comment>
<feature type="transmembrane region" description="Helical" evidence="8">
    <location>
        <begin position="54"/>
        <end position="76"/>
    </location>
</feature>
<name>A0A1L8D2P4_9THEO</name>
<gene>
    <name evidence="8" type="primary">murJ</name>
    <name evidence="10" type="ORF">ciss_13990</name>
</gene>
<feature type="transmembrane region" description="Helical" evidence="8">
    <location>
        <begin position="271"/>
        <end position="292"/>
    </location>
</feature>
<keyword evidence="8 9" id="KW-0813">Transport</keyword>
<feature type="transmembrane region" description="Helical" evidence="8">
    <location>
        <begin position="349"/>
        <end position="371"/>
    </location>
</feature>
<feature type="transmembrane region" description="Helical" evidence="8">
    <location>
        <begin position="7"/>
        <end position="27"/>
    </location>
</feature>
<dbReference type="CDD" id="cd13123">
    <property type="entry name" value="MATE_MurJ_like"/>
    <property type="match status" value="1"/>
</dbReference>
<keyword evidence="5 8" id="KW-0573">Peptidoglycan synthesis</keyword>
<protein>
    <recommendedName>
        <fullName evidence="8">Probable lipid II flippase MurJ</fullName>
    </recommendedName>
</protein>